<reference evidence="2" key="1">
    <citation type="submission" date="2014-11" db="EMBL/GenBank/DDBJ databases">
        <authorList>
            <person name="Amaro Gonzalez C."/>
        </authorList>
    </citation>
    <scope>NUCLEOTIDE SEQUENCE</scope>
</reference>
<feature type="chain" id="PRO_5002432146" evidence="1">
    <location>
        <begin position="21"/>
        <end position="55"/>
    </location>
</feature>
<dbReference type="EMBL" id="GBXM01074388">
    <property type="protein sequence ID" value="JAH34189.1"/>
    <property type="molecule type" value="Transcribed_RNA"/>
</dbReference>
<feature type="signal peptide" evidence="1">
    <location>
        <begin position="1"/>
        <end position="20"/>
    </location>
</feature>
<name>A0A0E9RY72_ANGAN</name>
<protein>
    <submittedName>
        <fullName evidence="2">Uncharacterized protein</fullName>
    </submittedName>
</protein>
<evidence type="ECO:0000313" key="2">
    <source>
        <dbReference type="EMBL" id="JAH34189.1"/>
    </source>
</evidence>
<proteinExistence type="predicted"/>
<organism evidence="2">
    <name type="scientific">Anguilla anguilla</name>
    <name type="common">European freshwater eel</name>
    <name type="synonym">Muraena anguilla</name>
    <dbReference type="NCBI Taxonomy" id="7936"/>
    <lineage>
        <taxon>Eukaryota</taxon>
        <taxon>Metazoa</taxon>
        <taxon>Chordata</taxon>
        <taxon>Craniata</taxon>
        <taxon>Vertebrata</taxon>
        <taxon>Euteleostomi</taxon>
        <taxon>Actinopterygii</taxon>
        <taxon>Neopterygii</taxon>
        <taxon>Teleostei</taxon>
        <taxon>Anguilliformes</taxon>
        <taxon>Anguillidae</taxon>
        <taxon>Anguilla</taxon>
    </lineage>
</organism>
<sequence length="55" mass="6347">MLCNGCEWLILLLHCVSVYGCIPWLVSNYIVPVTTLASRPAWWNRIRPASSKEER</sequence>
<accession>A0A0E9RY72</accession>
<evidence type="ECO:0000256" key="1">
    <source>
        <dbReference type="SAM" id="SignalP"/>
    </source>
</evidence>
<keyword evidence="1" id="KW-0732">Signal</keyword>
<dbReference type="AlphaFoldDB" id="A0A0E9RY72"/>
<reference evidence="2" key="2">
    <citation type="journal article" date="2015" name="Fish Shellfish Immunol.">
        <title>Early steps in the European eel (Anguilla anguilla)-Vibrio vulnificus interaction in the gills: Role of the RtxA13 toxin.</title>
        <authorList>
            <person name="Callol A."/>
            <person name="Pajuelo D."/>
            <person name="Ebbesson L."/>
            <person name="Teles M."/>
            <person name="MacKenzie S."/>
            <person name="Amaro C."/>
        </authorList>
    </citation>
    <scope>NUCLEOTIDE SEQUENCE</scope>
</reference>